<dbReference type="Gene3D" id="3.40.980.10">
    <property type="entry name" value="MoaB/Mog-like domain"/>
    <property type="match status" value="1"/>
</dbReference>
<dbReference type="InterPro" id="IPR036425">
    <property type="entry name" value="MoaB/Mog-like_dom_sf"/>
</dbReference>
<gene>
    <name evidence="2" type="ORF">FVW20_05735</name>
</gene>
<protein>
    <submittedName>
        <fullName evidence="2">Trehalose-binding protein</fullName>
    </submittedName>
</protein>
<dbReference type="SMART" id="SM00852">
    <property type="entry name" value="MoCF_biosynth"/>
    <property type="match status" value="1"/>
</dbReference>
<dbReference type="InterPro" id="IPR053194">
    <property type="entry name" value="tRNA_methyltr_O"/>
</dbReference>
<dbReference type="Pfam" id="PF23475">
    <property type="entry name" value="zf-Tbcl_FmdE"/>
    <property type="match status" value="1"/>
</dbReference>
<dbReference type="Pfam" id="PF02663">
    <property type="entry name" value="FmdE"/>
    <property type="match status" value="1"/>
</dbReference>
<organism evidence="2 3">
    <name type="scientific">Nitratidesulfovibrio oxamicus</name>
    <dbReference type="NCBI Taxonomy" id="32016"/>
    <lineage>
        <taxon>Bacteria</taxon>
        <taxon>Pseudomonadati</taxon>
        <taxon>Thermodesulfobacteriota</taxon>
        <taxon>Desulfovibrionia</taxon>
        <taxon>Desulfovibrionales</taxon>
        <taxon>Desulfovibrionaceae</taxon>
        <taxon>Nitratidesulfovibrio</taxon>
    </lineage>
</organism>
<evidence type="ECO:0000313" key="2">
    <source>
        <dbReference type="EMBL" id="MBG3876540.1"/>
    </source>
</evidence>
<dbReference type="Pfam" id="PF00994">
    <property type="entry name" value="MoCF_biosynth"/>
    <property type="match status" value="1"/>
</dbReference>
<dbReference type="Gene3D" id="3.30.60.80">
    <property type="match status" value="1"/>
</dbReference>
<dbReference type="InterPro" id="IPR057035">
    <property type="entry name" value="Znf-Tbcl_FmdE"/>
</dbReference>
<dbReference type="EMBL" id="VRYY01000125">
    <property type="protein sequence ID" value="MBG3876540.1"/>
    <property type="molecule type" value="Genomic_DNA"/>
</dbReference>
<dbReference type="Gene3D" id="3.30.1330.130">
    <property type="match status" value="1"/>
</dbReference>
<proteinExistence type="predicted"/>
<dbReference type="RefSeq" id="WP_196608674.1">
    <property type="nucleotide sequence ID" value="NZ_VRYY01000125.1"/>
</dbReference>
<dbReference type="InterPro" id="IPR003814">
    <property type="entry name" value="FmdEsu_dom"/>
</dbReference>
<dbReference type="InterPro" id="IPR001453">
    <property type="entry name" value="MoaB/Mog_dom"/>
</dbReference>
<evidence type="ECO:0000259" key="1">
    <source>
        <dbReference type="SMART" id="SM00852"/>
    </source>
</evidence>
<dbReference type="CDD" id="cd03522">
    <property type="entry name" value="MoeA_like"/>
    <property type="match status" value="1"/>
</dbReference>
<comment type="caution">
    <text evidence="2">The sequence shown here is derived from an EMBL/GenBank/DDBJ whole genome shotgun (WGS) entry which is preliminary data.</text>
</comment>
<name>A0ABS0J284_9BACT</name>
<dbReference type="PANTHER" id="PTHR39418">
    <property type="entry name" value="DEHYDROGENASE-RELATED"/>
    <property type="match status" value="1"/>
</dbReference>
<accession>A0ABS0J284</accession>
<dbReference type="Proteomes" id="UP001194469">
    <property type="component" value="Unassembled WGS sequence"/>
</dbReference>
<reference evidence="2 3" key="1">
    <citation type="submission" date="2019-08" db="EMBL/GenBank/DDBJ databases">
        <authorList>
            <person name="Luo N."/>
        </authorList>
    </citation>
    <scope>NUCLEOTIDE SEQUENCE [LARGE SCALE GENOMIC DNA]</scope>
    <source>
        <strain evidence="2 3">NCIMB 9442</strain>
    </source>
</reference>
<sequence length="547" mass="59139">MLIGPHTHDEFMEVARNFHGYPAPGLIIGGYMVELARRGLPEGILFDAISETEQCLPDAVQLLTPCTVGNGWLRIMNFGIYAVSLFDKRTGEGVRVHLDVDKMGPWEEIRTWFLKLKPKKDQDTPLLQAQIKEAGPDILTARPITVRPDRLGHKGKGLVGRCPLCGEYYPVSSGGICRSCQGESPYHAGPGFAFEGQPALRAVPVAEAVGKRALHDMTRIVPGEHKDAEFTAGQELTAGDICRLQMMGRNSIYVQDAAESDDAWVHEDEAAKTFAAMLAGEGVAMLADPREGKANLTATRDGLLMVDTDRLERFNLVPDVMCATRQGYSMVLEGAKVAGTRAIPLYLSRENFIKATAMLQDGPLLQVLPMRAARIGILVTGTEVFQGLIQDKFAPIITQKAQRLNCEVVKTVFAPDDAALITQGVRDLIAAGADLVVTTAGLSVDPDDVTRKGLMDAGLTDMLYGLPMLPGTMSLVGRIASEQAPHPVQVVGVPACALFFKTTALDILLPRLLAGVEITRRDLAKLGDGGLCMECKSCTYPKCPFGK</sequence>
<dbReference type="SUPFAM" id="SSF53218">
    <property type="entry name" value="Molybdenum cofactor biosynthesis proteins"/>
    <property type="match status" value="1"/>
</dbReference>
<evidence type="ECO:0000313" key="3">
    <source>
        <dbReference type="Proteomes" id="UP001194469"/>
    </source>
</evidence>
<feature type="domain" description="MoaB/Mog" evidence="1">
    <location>
        <begin position="376"/>
        <end position="514"/>
    </location>
</feature>
<dbReference type="PANTHER" id="PTHR39418:SF1">
    <property type="entry name" value="DEHYDROGENASE"/>
    <property type="match status" value="1"/>
</dbReference>
<dbReference type="SUPFAM" id="SSF143555">
    <property type="entry name" value="FwdE-like"/>
    <property type="match status" value="1"/>
</dbReference>
<keyword evidence="3" id="KW-1185">Reference proteome</keyword>